<proteinExistence type="predicted"/>
<evidence type="ECO:0000313" key="2">
    <source>
        <dbReference type="Proteomes" id="UP000054279"/>
    </source>
</evidence>
<keyword evidence="2" id="KW-1185">Reference proteome</keyword>
<dbReference type="OrthoDB" id="3324442at2759"/>
<reference evidence="1 2" key="1">
    <citation type="submission" date="2014-06" db="EMBL/GenBank/DDBJ databases">
        <title>Evolutionary Origins and Diversification of the Mycorrhizal Mutualists.</title>
        <authorList>
            <consortium name="DOE Joint Genome Institute"/>
            <consortium name="Mycorrhizal Genomics Consortium"/>
            <person name="Kohler A."/>
            <person name="Kuo A."/>
            <person name="Nagy L.G."/>
            <person name="Floudas D."/>
            <person name="Copeland A."/>
            <person name="Barry K.W."/>
            <person name="Cichocki N."/>
            <person name="Veneault-Fourrey C."/>
            <person name="LaButti K."/>
            <person name="Lindquist E.A."/>
            <person name="Lipzen A."/>
            <person name="Lundell T."/>
            <person name="Morin E."/>
            <person name="Murat C."/>
            <person name="Riley R."/>
            <person name="Ohm R."/>
            <person name="Sun H."/>
            <person name="Tunlid A."/>
            <person name="Henrissat B."/>
            <person name="Grigoriev I.V."/>
            <person name="Hibbett D.S."/>
            <person name="Martin F."/>
        </authorList>
    </citation>
    <scope>NUCLEOTIDE SEQUENCE [LARGE SCALE GENOMIC DNA]</scope>
    <source>
        <strain evidence="1 2">SS14</strain>
    </source>
</reference>
<sequence length="155" mass="17851">MPSIIASKLICPRQSRHSDYADLGLAFIYYTPLKHVQRFCCFCKKWFHLSCVQSIRRLMLPEVKLYMIKFHKLHFPISNNPVVELAISPIIRGSEAFNIAGNIRAVMKAWNFLEAADENLDDQALPQVLQELQEFVVDWSSFDMYACDCSLTASM</sequence>
<gene>
    <name evidence="1" type="ORF">M422DRAFT_56448</name>
</gene>
<dbReference type="EMBL" id="KN837503">
    <property type="protein sequence ID" value="KIJ24314.1"/>
    <property type="molecule type" value="Genomic_DNA"/>
</dbReference>
<evidence type="ECO:0000313" key="1">
    <source>
        <dbReference type="EMBL" id="KIJ24314.1"/>
    </source>
</evidence>
<protein>
    <submittedName>
        <fullName evidence="1">Uncharacterized protein</fullName>
    </submittedName>
</protein>
<name>A0A0C9TQY2_SPHS4</name>
<dbReference type="Proteomes" id="UP000054279">
    <property type="component" value="Unassembled WGS sequence"/>
</dbReference>
<accession>A0A0C9TQY2</accession>
<organism evidence="1 2">
    <name type="scientific">Sphaerobolus stellatus (strain SS14)</name>
    <dbReference type="NCBI Taxonomy" id="990650"/>
    <lineage>
        <taxon>Eukaryota</taxon>
        <taxon>Fungi</taxon>
        <taxon>Dikarya</taxon>
        <taxon>Basidiomycota</taxon>
        <taxon>Agaricomycotina</taxon>
        <taxon>Agaricomycetes</taxon>
        <taxon>Phallomycetidae</taxon>
        <taxon>Geastrales</taxon>
        <taxon>Sphaerobolaceae</taxon>
        <taxon>Sphaerobolus</taxon>
    </lineage>
</organism>
<dbReference type="HOGENOM" id="CLU_1696620_0_0_1"/>
<dbReference type="AlphaFoldDB" id="A0A0C9TQY2"/>